<dbReference type="AlphaFoldDB" id="A0AAW6DYS2"/>
<evidence type="ECO:0000313" key="1">
    <source>
        <dbReference type="EMBL" id="MDB8742839.1"/>
    </source>
</evidence>
<gene>
    <name evidence="1" type="ORF">PNV70_12280</name>
</gene>
<evidence type="ECO:0000313" key="2">
    <source>
        <dbReference type="Proteomes" id="UP001211421"/>
    </source>
</evidence>
<dbReference type="Proteomes" id="UP001211421">
    <property type="component" value="Unassembled WGS sequence"/>
</dbReference>
<reference evidence="1" key="1">
    <citation type="submission" date="2023-01" db="EMBL/GenBank/DDBJ databases">
        <title>Human gut microbiome strain richness.</title>
        <authorList>
            <person name="Chen-Liaw A."/>
        </authorList>
    </citation>
    <scope>NUCLEOTIDE SEQUENCE</scope>
    <source>
        <strain evidence="1">D59st1_B8_D59t2_181005</strain>
    </source>
</reference>
<proteinExistence type="predicted"/>
<sequence>MKNINYIWTKKAEDDARAKGLEPRRAGTAAYLGYEPLQPGEVANAWTAKGYVTPLTIEQQIINHYMKFVTDVETIVDDRRILYRVGDRFAVEVTRCDHDLNNPHDMMWVWRKAGFIKTMLPTHIAVDTYYYDINGNCWGLYNITEKLSDDGNRRVINFDYLREWTQDNINELVAECIRMREMGITHQGEAVTAC</sequence>
<comment type="caution">
    <text evidence="1">The sequence shown here is derived from an EMBL/GenBank/DDBJ whole genome shotgun (WGS) entry which is preliminary data.</text>
</comment>
<name>A0AAW6DYS2_9FIRM</name>
<accession>A0AAW6DYS2</accession>
<dbReference type="EMBL" id="JAQMLS010000009">
    <property type="protein sequence ID" value="MDB8742839.1"/>
    <property type="molecule type" value="Genomic_DNA"/>
</dbReference>
<dbReference type="RefSeq" id="WP_195552036.1">
    <property type="nucleotide sequence ID" value="NZ_JADMNX010000009.1"/>
</dbReference>
<organism evidence="1 2">
    <name type="scientific">Ruminococcus bicirculans</name>
    <name type="common">ex Wegman et al. 2014</name>
    <dbReference type="NCBI Taxonomy" id="1160721"/>
    <lineage>
        <taxon>Bacteria</taxon>
        <taxon>Bacillati</taxon>
        <taxon>Bacillota</taxon>
        <taxon>Clostridia</taxon>
        <taxon>Eubacteriales</taxon>
        <taxon>Oscillospiraceae</taxon>
        <taxon>Ruminococcus</taxon>
    </lineage>
</organism>
<protein>
    <submittedName>
        <fullName evidence="1">Uncharacterized protein</fullName>
    </submittedName>
</protein>